<name>A0A3F2RWY6_9STRA</name>
<gene>
    <name evidence="1" type="ORF">BBJ29_006989</name>
    <name evidence="2" type="ORF">BBP00_00002612</name>
</gene>
<evidence type="ECO:0000313" key="4">
    <source>
        <dbReference type="Proteomes" id="UP000284657"/>
    </source>
</evidence>
<dbReference type="OrthoDB" id="157554at2759"/>
<proteinExistence type="predicted"/>
<dbReference type="EMBL" id="MBAD02001679">
    <property type="protein sequence ID" value="RLN52518.1"/>
    <property type="molecule type" value="Genomic_DNA"/>
</dbReference>
<reference evidence="3 4" key="1">
    <citation type="submission" date="2018-07" db="EMBL/GenBank/DDBJ databases">
        <title>Genome sequencing of oomycete isolates from Chile give support for New Zealand origin for Phytophthora kernoviae and make available the first Nothophytophthora sp. genome.</title>
        <authorList>
            <person name="Studholme D.J."/>
            <person name="Sanfuentes E."/>
            <person name="Panda P."/>
            <person name="Hill R."/>
            <person name="Sambles C."/>
            <person name="Grant M."/>
            <person name="Williams N.M."/>
            <person name="Mcdougal R.L."/>
        </authorList>
    </citation>
    <scope>NUCLEOTIDE SEQUENCE [LARGE SCALE GENOMIC DNA]</scope>
    <source>
        <strain evidence="2">Chile6</strain>
        <strain evidence="1">Chile7</strain>
    </source>
</reference>
<evidence type="ECO:0000313" key="2">
    <source>
        <dbReference type="EMBL" id="RLN65862.1"/>
    </source>
</evidence>
<dbReference type="Proteomes" id="UP000284657">
    <property type="component" value="Unassembled WGS sequence"/>
</dbReference>
<evidence type="ECO:0000313" key="3">
    <source>
        <dbReference type="Proteomes" id="UP000277300"/>
    </source>
</evidence>
<accession>A0A3F2RWY6</accession>
<dbReference type="AlphaFoldDB" id="A0A3F2RWY6"/>
<protein>
    <submittedName>
        <fullName evidence="2">Uncharacterized protein</fullName>
    </submittedName>
</protein>
<sequence length="231" mass="26357">MPLQIKTGKQRLKSAYDFMMGLQRYLDVTLDYLDQKKYVAVNGDICSERFEIVPLPEARRVKPIFDAVETFVSGMEITMSEVMGDLTVRENDDPVGTIDSPVAQHRLVSTIANSVQMDTNTAAFADYWPVGPPDSGVDELGFSINDTIDEDELYPYRPNERVRQDVTVIIMVARHKRENSEPLVVFSRWWSMRLRRSHIHVPKYISERIRNGLDTVSAAMLTTAERAARDT</sequence>
<comment type="caution">
    <text evidence="2">The sequence shown here is derived from an EMBL/GenBank/DDBJ whole genome shotgun (WGS) entry which is preliminary data.</text>
</comment>
<dbReference type="Proteomes" id="UP000277300">
    <property type="component" value="Unassembled WGS sequence"/>
</dbReference>
<dbReference type="EMBL" id="MBDO02000046">
    <property type="protein sequence ID" value="RLN65862.1"/>
    <property type="molecule type" value="Genomic_DNA"/>
</dbReference>
<organism evidence="2 3">
    <name type="scientific">Phytophthora kernoviae</name>
    <dbReference type="NCBI Taxonomy" id="325452"/>
    <lineage>
        <taxon>Eukaryota</taxon>
        <taxon>Sar</taxon>
        <taxon>Stramenopiles</taxon>
        <taxon>Oomycota</taxon>
        <taxon>Peronosporomycetes</taxon>
        <taxon>Peronosporales</taxon>
        <taxon>Peronosporaceae</taxon>
        <taxon>Phytophthora</taxon>
    </lineage>
</organism>
<evidence type="ECO:0000313" key="1">
    <source>
        <dbReference type="EMBL" id="RLN52518.1"/>
    </source>
</evidence>